<feature type="compositionally biased region" description="Basic residues" evidence="1">
    <location>
        <begin position="1"/>
        <end position="12"/>
    </location>
</feature>
<proteinExistence type="predicted"/>
<feature type="region of interest" description="Disordered" evidence="1">
    <location>
        <begin position="1"/>
        <end position="24"/>
    </location>
</feature>
<sequence length="46" mass="5176">MGAAHPRHRRPHHEGSTIDIDDQGRARVHEAVLAQLLLDAGWERAQ</sequence>
<evidence type="ECO:0000313" key="3">
    <source>
        <dbReference type="Proteomes" id="UP000535511"/>
    </source>
</evidence>
<dbReference type="EMBL" id="JACCBG010000001">
    <property type="protein sequence ID" value="NYD39919.1"/>
    <property type="molecule type" value="Genomic_DNA"/>
</dbReference>
<gene>
    <name evidence="2" type="ORF">BJZ21_000002</name>
</gene>
<dbReference type="RefSeq" id="WP_179661875.1">
    <property type="nucleotide sequence ID" value="NZ_JACCBG010000001.1"/>
</dbReference>
<organism evidence="2 3">
    <name type="scientific">Nocardioides panaciterrulae</name>
    <dbReference type="NCBI Taxonomy" id="661492"/>
    <lineage>
        <taxon>Bacteria</taxon>
        <taxon>Bacillati</taxon>
        <taxon>Actinomycetota</taxon>
        <taxon>Actinomycetes</taxon>
        <taxon>Propionibacteriales</taxon>
        <taxon>Nocardioidaceae</taxon>
        <taxon>Nocardioides</taxon>
    </lineage>
</organism>
<evidence type="ECO:0000313" key="2">
    <source>
        <dbReference type="EMBL" id="NYD39919.1"/>
    </source>
</evidence>
<dbReference type="AlphaFoldDB" id="A0A7Y9E288"/>
<accession>A0A7Y9E288</accession>
<name>A0A7Y9E288_9ACTN</name>
<reference evidence="2 3" key="1">
    <citation type="submission" date="2020-07" db="EMBL/GenBank/DDBJ databases">
        <title>Sequencing the genomes of 1000 actinobacteria strains.</title>
        <authorList>
            <person name="Klenk H.-P."/>
        </authorList>
    </citation>
    <scope>NUCLEOTIDE SEQUENCE [LARGE SCALE GENOMIC DNA]</scope>
    <source>
        <strain evidence="2 3">DSM 21350</strain>
    </source>
</reference>
<evidence type="ECO:0000256" key="1">
    <source>
        <dbReference type="SAM" id="MobiDB-lite"/>
    </source>
</evidence>
<comment type="caution">
    <text evidence="2">The sequence shown here is derived from an EMBL/GenBank/DDBJ whole genome shotgun (WGS) entry which is preliminary data.</text>
</comment>
<dbReference type="Proteomes" id="UP000535511">
    <property type="component" value="Unassembled WGS sequence"/>
</dbReference>
<protein>
    <submittedName>
        <fullName evidence="2">Uncharacterized protein</fullName>
    </submittedName>
</protein>
<keyword evidence="3" id="KW-1185">Reference proteome</keyword>